<reference evidence="2 3" key="1">
    <citation type="submission" date="2020-08" db="EMBL/GenBank/DDBJ databases">
        <title>A Genomic Blueprint of the Chicken Gut Microbiome.</title>
        <authorList>
            <person name="Gilroy R."/>
            <person name="Ravi A."/>
            <person name="Getino M."/>
            <person name="Pursley I."/>
            <person name="Horton D.L."/>
            <person name="Alikhan N.-F."/>
            <person name="Baker D."/>
            <person name="Gharbi K."/>
            <person name="Hall N."/>
            <person name="Watson M."/>
            <person name="Adriaenssens E.M."/>
            <person name="Foster-Nyarko E."/>
            <person name="Jarju S."/>
            <person name="Secka A."/>
            <person name="Antonio M."/>
            <person name="Oren A."/>
            <person name="Chaudhuri R."/>
            <person name="La Ragione R.M."/>
            <person name="Hildebrand F."/>
            <person name="Pallen M.J."/>
        </authorList>
    </citation>
    <scope>NUCLEOTIDE SEQUENCE [LARGE SCALE GENOMIC DNA]</scope>
    <source>
        <strain evidence="2 3">Sa3CVN1</strain>
    </source>
</reference>
<keyword evidence="1" id="KW-0472">Membrane</keyword>
<gene>
    <name evidence="2" type="ORF">H9661_05060</name>
</gene>
<dbReference type="RefSeq" id="WP_191767860.1">
    <property type="nucleotide sequence ID" value="NZ_JACSRA010000006.1"/>
</dbReference>
<comment type="caution">
    <text evidence="2">The sequence shown here is derived from an EMBL/GenBank/DDBJ whole genome shotgun (WGS) entry which is preliminary data.</text>
</comment>
<sequence length="357" mass="40762">MNSDNFNDKIENNENIVFGDKNYINIIKQNKEILGFAGVIIVMILGIIIIVRLLSVQVISSNEIRQTLIGKSIELDDRKIEISDSNLNEVTIINRVTEKYKIDVVNVQFKINLEDNLAVETATLKFNYDSDKWVYSSMDIENTKNIEVSSTAESFVKELLQKEGLSTVTGEKFYGSYVKDVSGIKFEEYGRDNGKVFKANLILSNGACYESFNIRGQILFDESRGMWKIKSVDMNVKDNLHKEEKIDEDIIRRILIDEITDGSTYELKKESGSEYINIFKDDITEFNIGDYIVRKDNTIRVEVEGKVKSDKIMDMSFNGFISINGKLSCGVIRNSKDIKIYGTSKEISKSEEEVKEN</sequence>
<protein>
    <submittedName>
        <fullName evidence="2">Uncharacterized protein</fullName>
    </submittedName>
</protein>
<evidence type="ECO:0000313" key="3">
    <source>
        <dbReference type="Proteomes" id="UP000627781"/>
    </source>
</evidence>
<keyword evidence="1" id="KW-0812">Transmembrane</keyword>
<dbReference type="Proteomes" id="UP000627781">
    <property type="component" value="Unassembled WGS sequence"/>
</dbReference>
<evidence type="ECO:0000313" key="2">
    <source>
        <dbReference type="EMBL" id="MBD7910724.1"/>
    </source>
</evidence>
<organism evidence="2 3">
    <name type="scientific">Clostridium cibarium</name>
    <dbReference type="NCBI Taxonomy" id="2762247"/>
    <lineage>
        <taxon>Bacteria</taxon>
        <taxon>Bacillati</taxon>
        <taxon>Bacillota</taxon>
        <taxon>Clostridia</taxon>
        <taxon>Eubacteriales</taxon>
        <taxon>Clostridiaceae</taxon>
        <taxon>Clostridium</taxon>
    </lineage>
</organism>
<keyword evidence="1" id="KW-1133">Transmembrane helix</keyword>
<name>A0ABR8PRB8_9CLOT</name>
<feature type="transmembrane region" description="Helical" evidence="1">
    <location>
        <begin position="33"/>
        <end position="54"/>
    </location>
</feature>
<evidence type="ECO:0000256" key="1">
    <source>
        <dbReference type="SAM" id="Phobius"/>
    </source>
</evidence>
<dbReference type="EMBL" id="JACSRA010000006">
    <property type="protein sequence ID" value="MBD7910724.1"/>
    <property type="molecule type" value="Genomic_DNA"/>
</dbReference>
<keyword evidence="3" id="KW-1185">Reference proteome</keyword>
<accession>A0ABR8PRB8</accession>
<proteinExistence type="predicted"/>